<feature type="domain" description="HRDC" evidence="7">
    <location>
        <begin position="220"/>
        <end position="299"/>
    </location>
</feature>
<comment type="catalytic activity">
    <reaction evidence="6">
        <text>Exonucleolytic cleavage that removes extra residues from the 3'-terminus of tRNA to produce 5'-mononucleotides.</text>
        <dbReference type="EC" id="3.1.13.5"/>
    </reaction>
</comment>
<dbReference type="SMART" id="SM00474">
    <property type="entry name" value="35EXOc"/>
    <property type="match status" value="1"/>
</dbReference>
<dbReference type="GO" id="GO:0008408">
    <property type="term" value="F:3'-5' exonuclease activity"/>
    <property type="evidence" value="ECO:0007669"/>
    <property type="project" value="InterPro"/>
</dbReference>
<sequence>MIKECQNTPNFTVITDNTSLLEICNLAQQQSAVALDTEFMRVSTYFPKLGLIQLYDGECVSLIDPLAITDFSPFVALLSNPKVLKILHSCSEDLLVFLQEFDQLPHPMTDTQIMARFLGLGASAGLAKLAQQYLNVEIDKGATRTNWIKRPLSDIQLQYAAGDVWYLLPLYHILEKELAKTPWEQAVRDDCELALSKTHKLRERDSEKAYLDIPNAWKLNPLELSRLRILAQWRQNVGIERDLALSYIVKSDNLWKVAKNNPRNTSEMLEMGLTENEVRVRGKKILQLLAQARRISSNDYPKPIERISEDPRYKKTIRLLQEKVNSLTPEGLTPEIVASKRTLEELIKWVWKYDCSQGKLPELLIGWRKPIGEKLVDVIK</sequence>
<evidence type="ECO:0000256" key="1">
    <source>
        <dbReference type="ARBA" id="ARBA00022490"/>
    </source>
</evidence>
<evidence type="ECO:0000313" key="8">
    <source>
        <dbReference type="EMBL" id="OBX46782.1"/>
    </source>
</evidence>
<comment type="similarity">
    <text evidence="6">Belongs to the RNase D family.</text>
</comment>
<dbReference type="HAMAP" id="MF_01899">
    <property type="entry name" value="RNase_D"/>
    <property type="match status" value="1"/>
</dbReference>
<dbReference type="PANTHER" id="PTHR47649:SF1">
    <property type="entry name" value="RIBONUCLEASE D"/>
    <property type="match status" value="1"/>
</dbReference>
<comment type="cofactor">
    <cofactor evidence="6">
        <name>a divalent metal cation</name>
        <dbReference type="ChEBI" id="CHEBI:60240"/>
    </cofactor>
</comment>
<dbReference type="PANTHER" id="PTHR47649">
    <property type="entry name" value="RIBONUCLEASE D"/>
    <property type="match status" value="1"/>
</dbReference>
<dbReference type="InterPro" id="IPR002121">
    <property type="entry name" value="HRDC_dom"/>
</dbReference>
<keyword evidence="1 6" id="KW-0963">Cytoplasm</keyword>
<dbReference type="Gene3D" id="3.30.420.10">
    <property type="entry name" value="Ribonuclease H-like superfamily/Ribonuclease H"/>
    <property type="match status" value="1"/>
</dbReference>
<dbReference type="InterPro" id="IPR006292">
    <property type="entry name" value="RNase_D"/>
</dbReference>
<dbReference type="InterPro" id="IPR044876">
    <property type="entry name" value="HRDC_dom_sf"/>
</dbReference>
<evidence type="ECO:0000256" key="5">
    <source>
        <dbReference type="ARBA" id="ARBA00022839"/>
    </source>
</evidence>
<dbReference type="GO" id="GO:0005737">
    <property type="term" value="C:cytoplasm"/>
    <property type="evidence" value="ECO:0007669"/>
    <property type="project" value="UniProtKB-SubCell"/>
</dbReference>
<dbReference type="InterPro" id="IPR036397">
    <property type="entry name" value="RNaseH_sf"/>
</dbReference>
<dbReference type="InterPro" id="IPR002562">
    <property type="entry name" value="3'-5'_exonuclease_dom"/>
</dbReference>
<dbReference type="OrthoDB" id="9800549at2"/>
<comment type="caution">
    <text evidence="8">The sequence shown here is derived from an EMBL/GenBank/DDBJ whole genome shotgun (WGS) entry which is preliminary data.</text>
</comment>
<dbReference type="Proteomes" id="UP000092611">
    <property type="component" value="Unassembled WGS sequence"/>
</dbReference>
<accession>A0A1B8PF15</accession>
<dbReference type="SUPFAM" id="SSF53098">
    <property type="entry name" value="Ribonuclease H-like"/>
    <property type="match status" value="1"/>
</dbReference>
<dbReference type="Pfam" id="PF01612">
    <property type="entry name" value="DNA_pol_A_exo1"/>
    <property type="match status" value="1"/>
</dbReference>
<dbReference type="SMART" id="SM00341">
    <property type="entry name" value="HRDC"/>
    <property type="match status" value="1"/>
</dbReference>
<dbReference type="AlphaFoldDB" id="A0A1B8PF15"/>
<dbReference type="RefSeq" id="WP_065246354.1">
    <property type="nucleotide sequence ID" value="NZ_LZDL01000024.1"/>
</dbReference>
<evidence type="ECO:0000256" key="6">
    <source>
        <dbReference type="HAMAP-Rule" id="MF_01899"/>
    </source>
</evidence>
<protein>
    <recommendedName>
        <fullName evidence="6">Ribonuclease D</fullName>
        <shortName evidence="6">RNase D</shortName>
        <ecNumber evidence="6">3.1.13.5</ecNumber>
    </recommendedName>
</protein>
<dbReference type="GO" id="GO:0003676">
    <property type="term" value="F:nucleic acid binding"/>
    <property type="evidence" value="ECO:0007669"/>
    <property type="project" value="InterPro"/>
</dbReference>
<evidence type="ECO:0000259" key="7">
    <source>
        <dbReference type="PROSITE" id="PS50967"/>
    </source>
</evidence>
<dbReference type="EC" id="3.1.13.5" evidence="6"/>
<keyword evidence="4 6" id="KW-0378">Hydrolase</keyword>
<dbReference type="GO" id="GO:0033890">
    <property type="term" value="F:ribonuclease D activity"/>
    <property type="evidence" value="ECO:0007669"/>
    <property type="project" value="UniProtKB-UniRule"/>
</dbReference>
<dbReference type="GO" id="GO:0000166">
    <property type="term" value="F:nucleotide binding"/>
    <property type="evidence" value="ECO:0007669"/>
    <property type="project" value="InterPro"/>
</dbReference>
<dbReference type="Pfam" id="PF21293">
    <property type="entry name" value="RNAseD_HRDC_C"/>
    <property type="match status" value="1"/>
</dbReference>
<dbReference type="InterPro" id="IPR010997">
    <property type="entry name" value="HRDC-like_sf"/>
</dbReference>
<evidence type="ECO:0000256" key="3">
    <source>
        <dbReference type="ARBA" id="ARBA00022722"/>
    </source>
</evidence>
<dbReference type="PROSITE" id="PS50967">
    <property type="entry name" value="HRDC"/>
    <property type="match status" value="1"/>
</dbReference>
<reference evidence="8 9" key="1">
    <citation type="submission" date="2016-06" db="EMBL/GenBank/DDBJ databases">
        <title>Draft genome of Haemophilus haemolyticus CCUG 24149.</title>
        <authorList>
            <person name="Engstrom-Jakobsson H."/>
            <person name="Salva-Serra F."/>
            <person name="Thorell K."/>
            <person name="Gonzales-Siles L."/>
            <person name="Karlsson R."/>
            <person name="Boulund F."/>
            <person name="Engstrand L."/>
            <person name="Kristiansson E."/>
            <person name="Moore E."/>
        </authorList>
    </citation>
    <scope>NUCLEOTIDE SEQUENCE [LARGE SCALE GENOMIC DNA]</scope>
    <source>
        <strain evidence="8 9">CCUG 24149</strain>
    </source>
</reference>
<organism evidence="8 9">
    <name type="scientific">Haemophilus haemolyticus</name>
    <dbReference type="NCBI Taxonomy" id="726"/>
    <lineage>
        <taxon>Bacteria</taxon>
        <taxon>Pseudomonadati</taxon>
        <taxon>Pseudomonadota</taxon>
        <taxon>Gammaproteobacteria</taxon>
        <taxon>Pasteurellales</taxon>
        <taxon>Pasteurellaceae</taxon>
        <taxon>Haemophilus</taxon>
    </lineage>
</organism>
<dbReference type="Gene3D" id="1.10.150.80">
    <property type="entry name" value="HRDC domain"/>
    <property type="match status" value="2"/>
</dbReference>
<dbReference type="InterPro" id="IPR051086">
    <property type="entry name" value="RNase_D-like"/>
</dbReference>
<gene>
    <name evidence="6" type="primary">rnd</name>
    <name evidence="8" type="ORF">A9Z62_09350</name>
</gene>
<name>A0A1B8PF15_HAEHA</name>
<dbReference type="EMBL" id="LZDL01000024">
    <property type="protein sequence ID" value="OBX46782.1"/>
    <property type="molecule type" value="Genomic_DNA"/>
</dbReference>
<dbReference type="CDD" id="cd06142">
    <property type="entry name" value="RNaseD_exo"/>
    <property type="match status" value="1"/>
</dbReference>
<keyword evidence="3 6" id="KW-0540">Nuclease</keyword>
<comment type="function">
    <text evidence="6">Exonuclease involved in the 3' processing of various precursor tRNAs. Initiates hydrolysis at the 3'-terminus of an RNA molecule and releases 5'-mononucleotides.</text>
</comment>
<dbReference type="Pfam" id="PF00570">
    <property type="entry name" value="HRDC"/>
    <property type="match status" value="1"/>
</dbReference>
<evidence type="ECO:0000313" key="9">
    <source>
        <dbReference type="Proteomes" id="UP000092611"/>
    </source>
</evidence>
<dbReference type="InterPro" id="IPR012337">
    <property type="entry name" value="RNaseH-like_sf"/>
</dbReference>
<keyword evidence="5 6" id="KW-0269">Exonuclease</keyword>
<evidence type="ECO:0000256" key="4">
    <source>
        <dbReference type="ARBA" id="ARBA00022801"/>
    </source>
</evidence>
<dbReference type="InterPro" id="IPR048579">
    <property type="entry name" value="RNAseD_HRDC_C"/>
</dbReference>
<evidence type="ECO:0000256" key="2">
    <source>
        <dbReference type="ARBA" id="ARBA00022694"/>
    </source>
</evidence>
<proteinExistence type="inferred from homology"/>
<keyword evidence="2 6" id="KW-0819">tRNA processing</keyword>
<comment type="subcellular location">
    <subcellularLocation>
        <location evidence="6">Cytoplasm</location>
    </subcellularLocation>
</comment>
<dbReference type="NCBIfam" id="TIGR01388">
    <property type="entry name" value="rnd"/>
    <property type="match status" value="1"/>
</dbReference>
<dbReference type="GO" id="GO:0042780">
    <property type="term" value="P:tRNA 3'-end processing"/>
    <property type="evidence" value="ECO:0007669"/>
    <property type="project" value="UniProtKB-UniRule"/>
</dbReference>
<dbReference type="SUPFAM" id="SSF47819">
    <property type="entry name" value="HRDC-like"/>
    <property type="match status" value="2"/>
</dbReference>